<reference evidence="5 6" key="1">
    <citation type="submission" date="2020-10" db="EMBL/GenBank/DDBJ databases">
        <title>Bacillus sp. HD4P25, an endophyte from a halophyte.</title>
        <authorList>
            <person name="Sun J.-Q."/>
        </authorList>
    </citation>
    <scope>NUCLEOTIDE SEQUENCE [LARGE SCALE GENOMIC DNA]</scope>
    <source>
        <strain evidence="5 6">YIM 93174</strain>
    </source>
</reference>
<dbReference type="EMBL" id="JADCLJ010000014">
    <property type="protein sequence ID" value="MBE4907675.1"/>
    <property type="molecule type" value="Genomic_DNA"/>
</dbReference>
<proteinExistence type="predicted"/>
<evidence type="ECO:0000256" key="2">
    <source>
        <dbReference type="ARBA" id="ARBA00023125"/>
    </source>
</evidence>
<keyword evidence="1" id="KW-0805">Transcription regulation</keyword>
<organism evidence="5 6">
    <name type="scientific">Litchfieldia luteola</name>
    <dbReference type="NCBI Taxonomy" id="682179"/>
    <lineage>
        <taxon>Bacteria</taxon>
        <taxon>Bacillati</taxon>
        <taxon>Bacillota</taxon>
        <taxon>Bacilli</taxon>
        <taxon>Bacillales</taxon>
        <taxon>Bacillaceae</taxon>
        <taxon>Litchfieldia</taxon>
    </lineage>
</organism>
<evidence type="ECO:0000256" key="1">
    <source>
        <dbReference type="ARBA" id="ARBA00023015"/>
    </source>
</evidence>
<dbReference type="Proteomes" id="UP001516662">
    <property type="component" value="Unassembled WGS sequence"/>
</dbReference>
<name>A0ABR9QGR7_9BACI</name>
<dbReference type="PANTHER" id="PTHR33154:SF18">
    <property type="entry name" value="ARSENICAL RESISTANCE OPERON REPRESSOR"/>
    <property type="match status" value="1"/>
</dbReference>
<comment type="caution">
    <text evidence="5">The sequence shown here is derived from an EMBL/GenBank/DDBJ whole genome shotgun (WGS) entry which is preliminary data.</text>
</comment>
<evidence type="ECO:0000256" key="3">
    <source>
        <dbReference type="ARBA" id="ARBA00023163"/>
    </source>
</evidence>
<dbReference type="RefSeq" id="WP_193535155.1">
    <property type="nucleotide sequence ID" value="NZ_JADCLJ010000014.1"/>
</dbReference>
<feature type="domain" description="HTH arsR-type" evidence="4">
    <location>
        <begin position="216"/>
        <end position="300"/>
    </location>
</feature>
<dbReference type="PANTHER" id="PTHR33154">
    <property type="entry name" value="TRANSCRIPTIONAL REGULATOR, ARSR FAMILY"/>
    <property type="match status" value="1"/>
</dbReference>
<dbReference type="InterPro" id="IPR001845">
    <property type="entry name" value="HTH_ArsR_DNA-bd_dom"/>
</dbReference>
<dbReference type="Pfam" id="PF01022">
    <property type="entry name" value="HTH_5"/>
    <property type="match status" value="1"/>
</dbReference>
<keyword evidence="6" id="KW-1185">Reference proteome</keyword>
<dbReference type="InterPro" id="IPR036388">
    <property type="entry name" value="WH-like_DNA-bd_sf"/>
</dbReference>
<gene>
    <name evidence="5" type="ORF">IMZ08_06365</name>
</gene>
<protein>
    <submittedName>
        <fullName evidence="5">Winged helix-turn-helix transcriptional regulator</fullName>
    </submittedName>
</protein>
<evidence type="ECO:0000313" key="6">
    <source>
        <dbReference type="Proteomes" id="UP001516662"/>
    </source>
</evidence>
<dbReference type="Gene3D" id="1.10.10.10">
    <property type="entry name" value="Winged helix-like DNA-binding domain superfamily/Winged helix DNA-binding domain"/>
    <property type="match status" value="1"/>
</dbReference>
<dbReference type="InterPro" id="IPR011991">
    <property type="entry name" value="ArsR-like_HTH"/>
</dbReference>
<keyword evidence="3" id="KW-0804">Transcription</keyword>
<dbReference type="InterPro" id="IPR036390">
    <property type="entry name" value="WH_DNA-bd_sf"/>
</dbReference>
<dbReference type="PRINTS" id="PR00778">
    <property type="entry name" value="HTHARSR"/>
</dbReference>
<dbReference type="SMART" id="SM00418">
    <property type="entry name" value="HTH_ARSR"/>
    <property type="match status" value="1"/>
</dbReference>
<dbReference type="CDD" id="cd00090">
    <property type="entry name" value="HTH_ARSR"/>
    <property type="match status" value="1"/>
</dbReference>
<dbReference type="InterPro" id="IPR051081">
    <property type="entry name" value="HTH_MetalResp_TranReg"/>
</dbReference>
<keyword evidence="2" id="KW-0238">DNA-binding</keyword>
<evidence type="ECO:0000259" key="4">
    <source>
        <dbReference type="SMART" id="SM00418"/>
    </source>
</evidence>
<evidence type="ECO:0000313" key="5">
    <source>
        <dbReference type="EMBL" id="MBE4907675.1"/>
    </source>
</evidence>
<sequence>MTYKVEIDFEPIYEVVSSLSVYVTQKTNYDLDKQWFKDVEIRIQPELKKLLKDKESLHLIGYLLLLARKSPYKNSLEKFLSWFKGLSIGEIYELLYMYFKEEPLKDLEHFRNYYATLLPLWDDVYKVDAEINNHLTIIQEVKAVKQNETTPEKMVEECTNGIHIQPSQEITEIILIPTYHLSPQNRIYGFKNTVLIHFSVDIPRENGHEVPLVLLRKTKALADEKRLKILQLLATEPKTFTQLVELTNLSKSNLHYHLVLLRSAGLIRITNFLFTQKPDLYEVRPNIFSAHKEDLEAYVYSGLTI</sequence>
<accession>A0ABR9QGR7</accession>
<dbReference type="SUPFAM" id="SSF46785">
    <property type="entry name" value="Winged helix' DNA-binding domain"/>
    <property type="match status" value="1"/>
</dbReference>